<proteinExistence type="inferred from homology"/>
<protein>
    <recommendedName>
        <fullName evidence="3">Mitochondrial import inner membrane translocase subunit TIM54</fullName>
    </recommendedName>
</protein>
<keyword evidence="11" id="KW-0472">Membrane</keyword>
<evidence type="ECO:0000256" key="5">
    <source>
        <dbReference type="ARBA" id="ARBA00022692"/>
    </source>
</evidence>
<dbReference type="GO" id="GO:0015031">
    <property type="term" value="P:protein transport"/>
    <property type="evidence" value="ECO:0007669"/>
    <property type="project" value="UniProtKB-KW"/>
</dbReference>
<evidence type="ECO:0000256" key="11">
    <source>
        <dbReference type="ARBA" id="ARBA00023136"/>
    </source>
</evidence>
<feature type="compositionally biased region" description="Basic and acidic residues" evidence="12">
    <location>
        <begin position="285"/>
        <end position="295"/>
    </location>
</feature>
<dbReference type="VEuPathDB" id="FungiDB:LELG_05211"/>
<keyword evidence="14" id="KW-1185">Reference proteome</keyword>
<keyword evidence="9" id="KW-0811">Translocation</keyword>
<sequence>MSEPGPDPKLELPKQEPKIEPKAETKPSAKPVKKGYENPALRMMGIKRISLPSRNWMIFWSVVIGIGSLIAYDKYEQKQIRKKWMESVKHFGDEIYTNERIPRKLTIYIAPPPNDFLDESMKLFRKYIKPVFNAGCVDFEIFSENRQGDIRASVAQRIRDLRIKAAGGQSNEEKDALATSQSTTTPVTPVTPFTLAKNNTPATDSEETVSRSTLYKPADVLGLYRIFPQKVDIVSDDSTKEGMDNDNAVAGGVVCIGRGAYKEYISGLHEGLLGPLVKPEAIAEEEAKRAEEHANDTSSNNGDDDDEEKNLKPVAMKYISGKEYPDSPLAPEFDMSRIVRNEQGVPEFFEQPVYVFPVPKVQGFVNIPTKIYRWFTKRFLADDFGDRAAHIVNMETRPFVYKDILMAGEEEIDWPKNWVKKGLEKKSEWVQELEYDERVTSRLRVFDDKK</sequence>
<evidence type="ECO:0000256" key="6">
    <source>
        <dbReference type="ARBA" id="ARBA00022792"/>
    </source>
</evidence>
<keyword evidence="7" id="KW-0653">Protein transport</keyword>
<feature type="compositionally biased region" description="Basic and acidic residues" evidence="12">
    <location>
        <begin position="1"/>
        <end position="27"/>
    </location>
</feature>
<feature type="region of interest" description="Disordered" evidence="12">
    <location>
        <begin position="165"/>
        <end position="211"/>
    </location>
</feature>
<keyword evidence="5" id="KW-0812">Transmembrane</keyword>
<keyword evidence="6" id="KW-0999">Mitochondrion inner membrane</keyword>
<keyword evidence="10" id="KW-0496">Mitochondrion</keyword>
<organism evidence="13 14">
    <name type="scientific">Lodderomyces elongisporus (strain ATCC 11503 / CBS 2605 / JCM 1781 / NBRC 1676 / NRRL YB-4239)</name>
    <name type="common">Yeast</name>
    <name type="synonym">Saccharomyces elongisporus</name>
    <dbReference type="NCBI Taxonomy" id="379508"/>
    <lineage>
        <taxon>Eukaryota</taxon>
        <taxon>Fungi</taxon>
        <taxon>Dikarya</taxon>
        <taxon>Ascomycota</taxon>
        <taxon>Saccharomycotina</taxon>
        <taxon>Pichiomycetes</taxon>
        <taxon>Debaryomycetaceae</taxon>
        <taxon>Candida/Lodderomyces clade</taxon>
        <taxon>Lodderomyces</taxon>
    </lineage>
</organism>
<evidence type="ECO:0000256" key="3">
    <source>
        <dbReference type="ARBA" id="ARBA00020796"/>
    </source>
</evidence>
<comment type="similarity">
    <text evidence="2">Belongs to the TIM54 family.</text>
</comment>
<dbReference type="InParanoid" id="A5E6H2"/>
<evidence type="ECO:0000313" key="14">
    <source>
        <dbReference type="Proteomes" id="UP000001996"/>
    </source>
</evidence>
<dbReference type="EMBL" id="CH981531">
    <property type="protein sequence ID" value="EDK47030.1"/>
    <property type="molecule type" value="Genomic_DNA"/>
</dbReference>
<evidence type="ECO:0000256" key="4">
    <source>
        <dbReference type="ARBA" id="ARBA00022448"/>
    </source>
</evidence>
<evidence type="ECO:0000256" key="9">
    <source>
        <dbReference type="ARBA" id="ARBA00023010"/>
    </source>
</evidence>
<gene>
    <name evidence="13" type="ORF">LELG_05211</name>
</gene>
<evidence type="ECO:0000256" key="12">
    <source>
        <dbReference type="SAM" id="MobiDB-lite"/>
    </source>
</evidence>
<dbReference type="GO" id="GO:0005743">
    <property type="term" value="C:mitochondrial inner membrane"/>
    <property type="evidence" value="ECO:0007669"/>
    <property type="project" value="UniProtKB-SubCell"/>
</dbReference>
<dbReference type="STRING" id="379508.A5E6H2"/>
<keyword evidence="4" id="KW-0813">Transport</keyword>
<evidence type="ECO:0000256" key="1">
    <source>
        <dbReference type="ARBA" id="ARBA00004434"/>
    </source>
</evidence>
<dbReference type="Proteomes" id="UP000001996">
    <property type="component" value="Unassembled WGS sequence"/>
</dbReference>
<reference evidence="13 14" key="1">
    <citation type="journal article" date="2009" name="Nature">
        <title>Evolution of pathogenicity and sexual reproduction in eight Candida genomes.</title>
        <authorList>
            <person name="Butler G."/>
            <person name="Rasmussen M.D."/>
            <person name="Lin M.F."/>
            <person name="Santos M.A."/>
            <person name="Sakthikumar S."/>
            <person name="Munro C.A."/>
            <person name="Rheinbay E."/>
            <person name="Grabherr M."/>
            <person name="Forche A."/>
            <person name="Reedy J.L."/>
            <person name="Agrafioti I."/>
            <person name="Arnaud M.B."/>
            <person name="Bates S."/>
            <person name="Brown A.J."/>
            <person name="Brunke S."/>
            <person name="Costanzo M.C."/>
            <person name="Fitzpatrick D.A."/>
            <person name="de Groot P.W."/>
            <person name="Harris D."/>
            <person name="Hoyer L.L."/>
            <person name="Hube B."/>
            <person name="Klis F.M."/>
            <person name="Kodira C."/>
            <person name="Lennard N."/>
            <person name="Logue M.E."/>
            <person name="Martin R."/>
            <person name="Neiman A.M."/>
            <person name="Nikolaou E."/>
            <person name="Quail M.A."/>
            <person name="Quinn J."/>
            <person name="Santos M.C."/>
            <person name="Schmitzberger F.F."/>
            <person name="Sherlock G."/>
            <person name="Shah P."/>
            <person name="Silverstein K.A."/>
            <person name="Skrzypek M.S."/>
            <person name="Soll D."/>
            <person name="Staggs R."/>
            <person name="Stansfield I."/>
            <person name="Stumpf M.P."/>
            <person name="Sudbery P.E."/>
            <person name="Srikantha T."/>
            <person name="Zeng Q."/>
            <person name="Berman J."/>
            <person name="Berriman M."/>
            <person name="Heitman J."/>
            <person name="Gow N.A."/>
            <person name="Lorenz M.C."/>
            <person name="Birren B.W."/>
            <person name="Kellis M."/>
            <person name="Cuomo C.A."/>
        </authorList>
    </citation>
    <scope>NUCLEOTIDE SEQUENCE [LARGE SCALE GENOMIC DNA]</scope>
    <source>
        <strain evidence="14">ATCC 11503 / BCRC 21390 / CBS 2605 / JCM 1781 / NBRC 1676 / NRRL YB-4239</strain>
    </source>
</reference>
<dbReference type="InterPro" id="IPR050187">
    <property type="entry name" value="Lipid_Phosphate_FormReg"/>
</dbReference>
<comment type="subcellular location">
    <subcellularLocation>
        <location evidence="1">Mitochondrion inner membrane</location>
        <topology evidence="1">Single-pass membrane protein</topology>
    </subcellularLocation>
</comment>
<dbReference type="PANTHER" id="PTHR12358:SF101">
    <property type="entry name" value="MITOCHONDRIAL IMPORT INNER MEMBRANE TRANSLOCASE SUBUNIT TIM54"/>
    <property type="match status" value="1"/>
</dbReference>
<dbReference type="HOGENOM" id="CLU_039097_0_0_1"/>
<evidence type="ECO:0000313" key="13">
    <source>
        <dbReference type="EMBL" id="EDK47030.1"/>
    </source>
</evidence>
<evidence type="ECO:0000256" key="10">
    <source>
        <dbReference type="ARBA" id="ARBA00023128"/>
    </source>
</evidence>
<evidence type="ECO:0000256" key="7">
    <source>
        <dbReference type="ARBA" id="ARBA00022927"/>
    </source>
</evidence>
<dbReference type="Pfam" id="PF11711">
    <property type="entry name" value="Tim54"/>
    <property type="match status" value="1"/>
</dbReference>
<feature type="region of interest" description="Disordered" evidence="12">
    <location>
        <begin position="1"/>
        <end position="34"/>
    </location>
</feature>
<accession>A5E6H2</accession>
<dbReference type="OMA" id="RNWMIFF"/>
<dbReference type="FunCoup" id="A5E6H2">
    <property type="interactions" value="22"/>
</dbReference>
<evidence type="ECO:0000256" key="2">
    <source>
        <dbReference type="ARBA" id="ARBA00006355"/>
    </source>
</evidence>
<dbReference type="OrthoDB" id="5598305at2759"/>
<dbReference type="eggNOG" id="ENOG502QPMQ">
    <property type="taxonomic scope" value="Eukaryota"/>
</dbReference>
<feature type="region of interest" description="Disordered" evidence="12">
    <location>
        <begin position="285"/>
        <end position="309"/>
    </location>
</feature>
<name>A5E6H2_LODEL</name>
<dbReference type="InterPro" id="IPR021056">
    <property type="entry name" value="Mt_import_IM_translocase_Tim54"/>
</dbReference>
<dbReference type="AlphaFoldDB" id="A5E6H2"/>
<feature type="compositionally biased region" description="Low complexity" evidence="12">
    <location>
        <begin position="183"/>
        <end position="194"/>
    </location>
</feature>
<keyword evidence="8" id="KW-1133">Transmembrane helix</keyword>
<evidence type="ECO:0000256" key="8">
    <source>
        <dbReference type="ARBA" id="ARBA00022989"/>
    </source>
</evidence>
<dbReference type="PANTHER" id="PTHR12358">
    <property type="entry name" value="SPHINGOSINE KINASE"/>
    <property type="match status" value="1"/>
</dbReference>